<dbReference type="PANTHER" id="PTHR43669">
    <property type="entry name" value="5-KETO-D-GLUCONATE 5-REDUCTASE"/>
    <property type="match status" value="1"/>
</dbReference>
<dbReference type="Proteomes" id="UP000663193">
    <property type="component" value="Chromosome 3"/>
</dbReference>
<dbReference type="OrthoDB" id="37659at2759"/>
<dbReference type="VEuPathDB" id="FungiDB:JI435_037940"/>
<dbReference type="Gene3D" id="3.40.50.720">
    <property type="entry name" value="NAD(P)-binding Rossmann-like Domain"/>
    <property type="match status" value="1"/>
</dbReference>
<dbReference type="Pfam" id="PF00106">
    <property type="entry name" value="adh_short"/>
    <property type="match status" value="1"/>
</dbReference>
<dbReference type="PRINTS" id="PR00081">
    <property type="entry name" value="GDHRDH"/>
</dbReference>
<keyword evidence="2" id="KW-0560">Oxidoreductase</keyword>
<dbReference type="PANTHER" id="PTHR43669:SF15">
    <property type="entry name" value="OXIDOREDUCTASE, SHORT-CHAIN DEHYDROGENASE_REDUCTASE FAMILY (AFU_ORTHOLOGUE AFUA_1G01330)"/>
    <property type="match status" value="1"/>
</dbReference>
<gene>
    <name evidence="3" type="ORF">JI435_037940</name>
</gene>
<proteinExistence type="inferred from homology"/>
<reference evidence="4" key="1">
    <citation type="journal article" date="2021" name="BMC Genomics">
        <title>Chromosome-level genome assembly and manually-curated proteome of model necrotroph Parastagonospora nodorum Sn15 reveals a genome-wide trove of candidate effector homologs, and redundancy of virulence-related functions within an accessory chromosome.</title>
        <authorList>
            <person name="Bertazzoni S."/>
            <person name="Jones D.A.B."/>
            <person name="Phan H.T."/>
            <person name="Tan K.-C."/>
            <person name="Hane J.K."/>
        </authorList>
    </citation>
    <scope>NUCLEOTIDE SEQUENCE [LARGE SCALE GENOMIC DNA]</scope>
    <source>
        <strain evidence="4">SN15 / ATCC MYA-4574 / FGSC 10173)</strain>
    </source>
</reference>
<dbReference type="InterPro" id="IPR036291">
    <property type="entry name" value="NAD(P)-bd_dom_sf"/>
</dbReference>
<dbReference type="InterPro" id="IPR002347">
    <property type="entry name" value="SDR_fam"/>
</dbReference>
<dbReference type="AlphaFoldDB" id="A0A7U2HZA4"/>
<comment type="similarity">
    <text evidence="1">Belongs to the short-chain dehydrogenases/reductases (SDR) family.</text>
</comment>
<name>A0A7U2HZA4_PHANO</name>
<dbReference type="GO" id="GO:0016491">
    <property type="term" value="F:oxidoreductase activity"/>
    <property type="evidence" value="ECO:0007669"/>
    <property type="project" value="UniProtKB-KW"/>
</dbReference>
<keyword evidence="4" id="KW-1185">Reference proteome</keyword>
<evidence type="ECO:0000256" key="2">
    <source>
        <dbReference type="ARBA" id="ARBA00023002"/>
    </source>
</evidence>
<evidence type="ECO:0000256" key="1">
    <source>
        <dbReference type="ARBA" id="ARBA00006484"/>
    </source>
</evidence>
<dbReference type="EMBL" id="CP069025">
    <property type="protein sequence ID" value="QRC93582.1"/>
    <property type="molecule type" value="Genomic_DNA"/>
</dbReference>
<organism evidence="3 4">
    <name type="scientific">Phaeosphaeria nodorum (strain SN15 / ATCC MYA-4574 / FGSC 10173)</name>
    <name type="common">Glume blotch fungus</name>
    <name type="synonym">Parastagonospora nodorum</name>
    <dbReference type="NCBI Taxonomy" id="321614"/>
    <lineage>
        <taxon>Eukaryota</taxon>
        <taxon>Fungi</taxon>
        <taxon>Dikarya</taxon>
        <taxon>Ascomycota</taxon>
        <taxon>Pezizomycotina</taxon>
        <taxon>Dothideomycetes</taxon>
        <taxon>Pleosporomycetidae</taxon>
        <taxon>Pleosporales</taxon>
        <taxon>Pleosporineae</taxon>
        <taxon>Phaeosphaeriaceae</taxon>
        <taxon>Parastagonospora</taxon>
    </lineage>
</organism>
<dbReference type="SUPFAM" id="SSF51735">
    <property type="entry name" value="NAD(P)-binding Rossmann-fold domains"/>
    <property type="match status" value="1"/>
</dbReference>
<accession>A0A7U2HZA4</accession>
<evidence type="ECO:0000313" key="4">
    <source>
        <dbReference type="Proteomes" id="UP000663193"/>
    </source>
</evidence>
<sequence>MSFPYKHVLLVGATSGIGRAMADHFIANGVKVTAVGRRQERLEDFVAKHDQETASGIAFDIAKLDEIPTFINEAFKTYPTIDSVFLNAGTQTGANFTRPDTVNLSVFQREMTINFTSFVSIVHAALPHLLSRSTPSSFIFTGTPVSLIPVFALPAYSASKAALDAFIMCLREQLRDTNIHVQHVSPGPVQSELHDVGMGKSAGRSFGMSLDEFVEETWAGLEANENDIFPGTVGGSTKEQFLEIVRLRGEAFDRISGLVRKRMG</sequence>
<evidence type="ECO:0000313" key="3">
    <source>
        <dbReference type="EMBL" id="QRC93582.1"/>
    </source>
</evidence>
<dbReference type="OMA" id="VDCLFLN"/>
<protein>
    <submittedName>
        <fullName evidence="3">Uncharacterized protein</fullName>
    </submittedName>
</protein>